<name>A0A418WX64_9BURK</name>
<dbReference type="EMBL" id="QYUN01000002">
    <property type="protein sequence ID" value="RJG04703.1"/>
    <property type="molecule type" value="Genomic_DNA"/>
</dbReference>
<sequence length="96" mass="10501">MHDAHASQRRRSTRIPQEKNMHSTFHASDSGQAIVQNATTVGVEQLVVTLHPGNDSCVEVQIKEEVSGDIVASAISINQSGLQQLVRWLREQGAVD</sequence>
<feature type="compositionally biased region" description="Polar residues" evidence="1">
    <location>
        <begin position="22"/>
        <end position="31"/>
    </location>
</feature>
<evidence type="ECO:0000313" key="3">
    <source>
        <dbReference type="Proteomes" id="UP000285190"/>
    </source>
</evidence>
<dbReference type="Proteomes" id="UP000285190">
    <property type="component" value="Unassembled WGS sequence"/>
</dbReference>
<evidence type="ECO:0000313" key="2">
    <source>
        <dbReference type="EMBL" id="RJG04703.1"/>
    </source>
</evidence>
<evidence type="ECO:0000256" key="1">
    <source>
        <dbReference type="SAM" id="MobiDB-lite"/>
    </source>
</evidence>
<comment type="caution">
    <text evidence="2">The sequence shown here is derived from an EMBL/GenBank/DDBJ whole genome shotgun (WGS) entry which is preliminary data.</text>
</comment>
<dbReference type="AlphaFoldDB" id="A0A418WX64"/>
<proteinExistence type="predicted"/>
<keyword evidence="3" id="KW-1185">Reference proteome</keyword>
<feature type="region of interest" description="Disordered" evidence="1">
    <location>
        <begin position="1"/>
        <end position="31"/>
    </location>
</feature>
<accession>A0A418WX64</accession>
<protein>
    <submittedName>
        <fullName evidence="2">Uncharacterized protein</fullName>
    </submittedName>
</protein>
<gene>
    <name evidence="2" type="ORF">D3870_00510</name>
</gene>
<reference evidence="2 3" key="1">
    <citation type="submission" date="2018-09" db="EMBL/GenBank/DDBJ databases">
        <authorList>
            <person name="Zhu H."/>
        </authorList>
    </citation>
    <scope>NUCLEOTIDE SEQUENCE [LARGE SCALE GENOMIC DNA]</scope>
    <source>
        <strain evidence="2 3">K2R10-39</strain>
    </source>
</reference>
<organism evidence="2 3">
    <name type="scientific">Noviherbaspirillum cavernae</name>
    <dbReference type="NCBI Taxonomy" id="2320862"/>
    <lineage>
        <taxon>Bacteria</taxon>
        <taxon>Pseudomonadati</taxon>
        <taxon>Pseudomonadota</taxon>
        <taxon>Betaproteobacteria</taxon>
        <taxon>Burkholderiales</taxon>
        <taxon>Oxalobacteraceae</taxon>
        <taxon>Noviherbaspirillum</taxon>
    </lineage>
</organism>